<comment type="caution">
    <text evidence="1">The sequence shown here is derived from an EMBL/GenBank/DDBJ whole genome shotgun (WGS) entry which is preliminary data.</text>
</comment>
<evidence type="ECO:0000313" key="2">
    <source>
        <dbReference type="Proteomes" id="UP000051020"/>
    </source>
</evidence>
<dbReference type="AlphaFoldDB" id="A0A837RBH2"/>
<organism evidence="1 2">
    <name type="scientific">Lactiplantibacillus pentosus DSM 20314</name>
    <dbReference type="NCBI Taxonomy" id="1423791"/>
    <lineage>
        <taxon>Bacteria</taxon>
        <taxon>Bacillati</taxon>
        <taxon>Bacillota</taxon>
        <taxon>Bacilli</taxon>
        <taxon>Lactobacillales</taxon>
        <taxon>Lactobacillaceae</taxon>
        <taxon>Lactiplantibacillus</taxon>
    </lineage>
</organism>
<proteinExistence type="predicted"/>
<gene>
    <name evidence="1" type="ORF">FD24_GL003350</name>
</gene>
<protein>
    <submittedName>
        <fullName evidence="1">Uncharacterized protein</fullName>
    </submittedName>
</protein>
<reference evidence="1 2" key="1">
    <citation type="journal article" date="2015" name="Genome Announc.">
        <title>Expanding the biotechnology potential of lactobacilli through comparative genomics of 213 strains and associated genera.</title>
        <authorList>
            <person name="Sun Z."/>
            <person name="Harris H.M."/>
            <person name="McCann A."/>
            <person name="Guo C."/>
            <person name="Argimon S."/>
            <person name="Zhang W."/>
            <person name="Yang X."/>
            <person name="Jeffery I.B."/>
            <person name="Cooney J.C."/>
            <person name="Kagawa T.F."/>
            <person name="Liu W."/>
            <person name="Song Y."/>
            <person name="Salvetti E."/>
            <person name="Wrobel A."/>
            <person name="Rasinkangas P."/>
            <person name="Parkhill J."/>
            <person name="Rea M.C."/>
            <person name="O'Sullivan O."/>
            <person name="Ritari J."/>
            <person name="Douillard F.P."/>
            <person name="Paul Ross R."/>
            <person name="Yang R."/>
            <person name="Briner A.E."/>
            <person name="Felis G.E."/>
            <person name="de Vos W.M."/>
            <person name="Barrangou R."/>
            <person name="Klaenhammer T.R."/>
            <person name="Caufield P.W."/>
            <person name="Cui Y."/>
            <person name="Zhang H."/>
            <person name="O'Toole P.W."/>
        </authorList>
    </citation>
    <scope>NUCLEOTIDE SEQUENCE [LARGE SCALE GENOMIC DNA]</scope>
    <source>
        <strain evidence="1 2">DSM 20314</strain>
    </source>
</reference>
<dbReference type="Proteomes" id="UP000051020">
    <property type="component" value="Unassembled WGS sequence"/>
</dbReference>
<sequence>MASRNMRDSNFTALINDRNNAFKIIFSVRSNLSDDLQKILKESIFRIVSYKYFWYSKESYKFCRLFISDLVIALTLLCKKDKRIFYVYLRSSIEAFYNCANMIDEQNIENDSSSYFKAKKKFKNLISTQKGFQFLESFETLNESYKQISNVIHRNVYTQDKLTVYMNEYFKTDDFEDSIEIAQAIELLDTLTEIYSSFFLTSPSFKNILEDSFYRRKTLLREIQKY</sequence>
<dbReference type="EMBL" id="AZCU01000009">
    <property type="protein sequence ID" value="KRK24926.1"/>
    <property type="molecule type" value="Genomic_DNA"/>
</dbReference>
<name>A0A837RBH2_LACPE</name>
<accession>A0A837RBH2</accession>
<evidence type="ECO:0000313" key="1">
    <source>
        <dbReference type="EMBL" id="KRK24926.1"/>
    </source>
</evidence>